<dbReference type="PANTHER" id="PTHR16305">
    <property type="entry name" value="TESTICULAR SOLUBLE ADENYLYL CYCLASE"/>
    <property type="match status" value="1"/>
</dbReference>
<dbReference type="InterPro" id="IPR003593">
    <property type="entry name" value="AAA+_ATPase"/>
</dbReference>
<dbReference type="Proteomes" id="UP001595823">
    <property type="component" value="Unassembled WGS sequence"/>
</dbReference>
<evidence type="ECO:0000313" key="5">
    <source>
        <dbReference type="Proteomes" id="UP001595823"/>
    </source>
</evidence>
<dbReference type="InterPro" id="IPR027417">
    <property type="entry name" value="P-loop_NTPase"/>
</dbReference>
<keyword evidence="5" id="KW-1185">Reference proteome</keyword>
<dbReference type="SMART" id="SM00382">
    <property type="entry name" value="AAA"/>
    <property type="match status" value="1"/>
</dbReference>
<evidence type="ECO:0000256" key="1">
    <source>
        <dbReference type="ARBA" id="ARBA00022741"/>
    </source>
</evidence>
<name>A0ABV8TW77_9ACTN</name>
<dbReference type="GO" id="GO:0005524">
    <property type="term" value="F:ATP binding"/>
    <property type="evidence" value="ECO:0007669"/>
    <property type="project" value="UniProtKB-KW"/>
</dbReference>
<protein>
    <submittedName>
        <fullName evidence="4">ATP-binding protein</fullName>
    </submittedName>
</protein>
<dbReference type="SUPFAM" id="SSF52540">
    <property type="entry name" value="P-loop containing nucleoside triphosphate hydrolases"/>
    <property type="match status" value="1"/>
</dbReference>
<proteinExistence type="predicted"/>
<feature type="domain" description="AAA+ ATPase" evidence="3">
    <location>
        <begin position="28"/>
        <end position="183"/>
    </location>
</feature>
<dbReference type="EMBL" id="JBHSDK010000008">
    <property type="protein sequence ID" value="MFC4334700.1"/>
    <property type="molecule type" value="Genomic_DNA"/>
</dbReference>
<accession>A0ABV8TW77</accession>
<evidence type="ECO:0000313" key="4">
    <source>
        <dbReference type="EMBL" id="MFC4334700.1"/>
    </source>
</evidence>
<dbReference type="InterPro" id="IPR041664">
    <property type="entry name" value="AAA_16"/>
</dbReference>
<dbReference type="RefSeq" id="WP_380618654.1">
    <property type="nucleotide sequence ID" value="NZ_JBHSDK010000008.1"/>
</dbReference>
<dbReference type="Gene3D" id="3.40.50.300">
    <property type="entry name" value="P-loop containing nucleotide triphosphate hydrolases"/>
    <property type="match status" value="1"/>
</dbReference>
<organism evidence="4 5">
    <name type="scientific">Salininema proteolyticum</name>
    <dbReference type="NCBI Taxonomy" id="1607685"/>
    <lineage>
        <taxon>Bacteria</taxon>
        <taxon>Bacillati</taxon>
        <taxon>Actinomycetota</taxon>
        <taxon>Actinomycetes</taxon>
        <taxon>Glycomycetales</taxon>
        <taxon>Glycomycetaceae</taxon>
        <taxon>Salininema</taxon>
    </lineage>
</organism>
<evidence type="ECO:0000256" key="2">
    <source>
        <dbReference type="ARBA" id="ARBA00022840"/>
    </source>
</evidence>
<dbReference type="PANTHER" id="PTHR16305:SF35">
    <property type="entry name" value="TRANSCRIPTIONAL ACTIVATOR DOMAIN"/>
    <property type="match status" value="1"/>
</dbReference>
<dbReference type="Pfam" id="PF13191">
    <property type="entry name" value="AAA_16"/>
    <property type="match status" value="1"/>
</dbReference>
<evidence type="ECO:0000259" key="3">
    <source>
        <dbReference type="SMART" id="SM00382"/>
    </source>
</evidence>
<keyword evidence="1" id="KW-0547">Nucleotide-binding</keyword>
<reference evidence="5" key="1">
    <citation type="journal article" date="2019" name="Int. J. Syst. Evol. Microbiol.">
        <title>The Global Catalogue of Microorganisms (GCM) 10K type strain sequencing project: providing services to taxonomists for standard genome sequencing and annotation.</title>
        <authorList>
            <consortium name="The Broad Institute Genomics Platform"/>
            <consortium name="The Broad Institute Genome Sequencing Center for Infectious Disease"/>
            <person name="Wu L."/>
            <person name="Ma J."/>
        </authorList>
    </citation>
    <scope>NUCLEOTIDE SEQUENCE [LARGE SCALE GENOMIC DNA]</scope>
    <source>
        <strain evidence="5">IBRC-M 10908</strain>
    </source>
</reference>
<keyword evidence="2 4" id="KW-0067">ATP-binding</keyword>
<gene>
    <name evidence="4" type="ORF">ACFPET_05765</name>
</gene>
<comment type="caution">
    <text evidence="4">The sequence shown here is derived from an EMBL/GenBank/DDBJ whole genome shotgun (WGS) entry which is preliminary data.</text>
</comment>
<sequence>MAPDRRLITRDHPDRMLRQAIDRTERSHGGLVLVTGEAGIGKTTFATDTAGEYADRATLLSAGSWQADAVPPNWLWTQILRALKTRTDHRRWAEDTAGHETAVDELIRTRPEASTEFDLRDALVTVLSAAAARRPVIAVLDDLHFADDASLETLAFVAGHTWLDRLLLIGTYRDTSVRTDSPAAARILNLASRATLIPLGGLDDDQTARLLRWSSGSDVDPDTAAAVRRRTGGNPFLIDQTGRLLSTGRSLDTVTAGMRDALHQRIDLMSDGLKDVLAHAALLGREFDAGLLEDVLGGLDPRPSLDEAVELHLVEREGERYAFAHDLVRESLAGESRDAASRRHAVIARALANRPDRSEVLPPFQYAYHLWEGREHLDRSTVVRELTTVACFSVTTAGSAQTERILQRAYDISTAEDLRWRVVAAIELASVRYWRDRCGEAWDLYRGTIEETRRDDPLLYARAALSLPDDDPGYKEEHLREAHRRLTGNTAPQRPDDLSLLVAVDEKTELIALTVQALAFAYLHEARRRGDPLETTYGLWWVHASVWGPGTSVQRRQVMDELSRLADEVGDQNNRLYAESLKWVAMLEEGDPGWRRQLRRFGDLVLESAGGGWMVSYHVDMLIAAYLDGDYATARHHMAEAAAADTDEPMFGATFHHYLSWTLDRAEGLPTDIEGVEWHPLVANTMRNFIQGTDAMDRGDSATARARLDAMPKDSANLSAQALWIELAVRVAVAEEDLDWARRLREGLLPYEKEWLTGIWGISVHGPVLYWLAELDAVLGDADSARGRLEEALASARAMEIPVWEVAVRARLSALEDPGREGLAENSFRTEHGMWALEYAGTTVHVPDSKGLRDLHHLLGRPGHAVAATRLLNPAGGAEAVQAASMGGDDVLDERARREYRRRLEELDEAIDAAALSGDRGKAARLERERRDLVGFLKQATGLGGRSRRLGDAAERARKTVTNRIRNAVRKIESLHPDLGIHLRESVRTGARCVYEPDEPTSWRL</sequence>